<evidence type="ECO:0000313" key="2">
    <source>
        <dbReference type="Proteomes" id="UP000253153"/>
    </source>
</evidence>
<dbReference type="Proteomes" id="UP000253153">
    <property type="component" value="Unassembled WGS sequence"/>
</dbReference>
<dbReference type="GeneID" id="41990417"/>
<comment type="caution">
    <text evidence="1">The sequence shown here is derived from an EMBL/GenBank/DDBJ whole genome shotgun (WGS) entry which is preliminary data.</text>
</comment>
<dbReference type="AlphaFoldDB" id="A0A366SA37"/>
<keyword evidence="2" id="KW-1185">Reference proteome</keyword>
<dbReference type="EMBL" id="QKXC01000025">
    <property type="protein sequence ID" value="RBR26187.1"/>
    <property type="molecule type" value="Genomic_DNA"/>
</dbReference>
<reference evidence="1 2" key="1">
    <citation type="submission" date="2018-06" db="EMBL/GenBank/DDBJ databases">
        <title>Fusarium incarnatum-equiseti species complex species 28.</title>
        <authorList>
            <person name="Gardiner D.M."/>
        </authorList>
    </citation>
    <scope>NUCLEOTIDE SEQUENCE [LARGE SCALE GENOMIC DNA]</scope>
    <source>
        <strain evidence="1 2">FIESC_28</strain>
    </source>
</reference>
<protein>
    <submittedName>
        <fullName evidence="1">Uncharacterized protein</fullName>
    </submittedName>
</protein>
<accession>A0A366SA37</accession>
<dbReference type="RefSeq" id="XP_031020778.1">
    <property type="nucleotide sequence ID" value="XM_031155121.1"/>
</dbReference>
<name>A0A366SA37_9HYPO</name>
<organism evidence="1 2">
    <name type="scientific">Fusarium coffeatum</name>
    <dbReference type="NCBI Taxonomy" id="231269"/>
    <lineage>
        <taxon>Eukaryota</taxon>
        <taxon>Fungi</taxon>
        <taxon>Dikarya</taxon>
        <taxon>Ascomycota</taxon>
        <taxon>Pezizomycotina</taxon>
        <taxon>Sordariomycetes</taxon>
        <taxon>Hypocreomycetidae</taxon>
        <taxon>Hypocreales</taxon>
        <taxon>Nectriaceae</taxon>
        <taxon>Fusarium</taxon>
        <taxon>Fusarium incarnatum-equiseti species complex</taxon>
    </lineage>
</organism>
<evidence type="ECO:0000313" key="1">
    <source>
        <dbReference type="EMBL" id="RBR26187.1"/>
    </source>
</evidence>
<proteinExistence type="predicted"/>
<gene>
    <name evidence="1" type="ORF">FIESC28_00970</name>
</gene>
<dbReference type="OrthoDB" id="5402033at2759"/>
<sequence length="257" mass="30352">MVRRKVDACRREIFHVTDHAGRTARILWLRSPTEVLLPLASICFYFVHPNLDVNDFDFWKFRNDVLHNAEDSLQLRVNIFFIPGGTDAECVEHYHKEVKSRGDVLEQIREVQEAYKDFYNNHGYVHEERKKGKLPGLFTSRLGESTGYHGLIFVFKKATWNLKEDDKKLDMVQFDPKLILEEFGPGERIPILEPVKTTRVRAKKARRERLDYDSDPVQRGSEDEAVWWWFENRRDSRLWRGAIEAKNIAMSLGWTAW</sequence>